<comment type="caution">
    <text evidence="2">The sequence shown here is derived from an EMBL/GenBank/DDBJ whole genome shotgun (WGS) entry which is preliminary data.</text>
</comment>
<organism evidence="2 3">
    <name type="scientific">Hibiscus sabdariffa</name>
    <name type="common">roselle</name>
    <dbReference type="NCBI Taxonomy" id="183260"/>
    <lineage>
        <taxon>Eukaryota</taxon>
        <taxon>Viridiplantae</taxon>
        <taxon>Streptophyta</taxon>
        <taxon>Embryophyta</taxon>
        <taxon>Tracheophyta</taxon>
        <taxon>Spermatophyta</taxon>
        <taxon>Magnoliopsida</taxon>
        <taxon>eudicotyledons</taxon>
        <taxon>Gunneridae</taxon>
        <taxon>Pentapetalae</taxon>
        <taxon>rosids</taxon>
        <taxon>malvids</taxon>
        <taxon>Malvales</taxon>
        <taxon>Malvaceae</taxon>
        <taxon>Malvoideae</taxon>
        <taxon>Hibiscus</taxon>
    </lineage>
</organism>
<evidence type="ECO:0000256" key="1">
    <source>
        <dbReference type="SAM" id="SignalP"/>
    </source>
</evidence>
<dbReference type="EMBL" id="JBBPBM010000009">
    <property type="protein sequence ID" value="KAK8569312.1"/>
    <property type="molecule type" value="Genomic_DNA"/>
</dbReference>
<sequence>MPVILMMVGGFWAGGSAAAGGSGVGSNERSSQMIRATGASHFRAMGDSAKATGGVALEEYCTSSVSPAPVGTDGIHQCAAEK</sequence>
<protein>
    <submittedName>
        <fullName evidence="2">Uncharacterized protein</fullName>
    </submittedName>
</protein>
<keyword evidence="3" id="KW-1185">Reference proteome</keyword>
<proteinExistence type="predicted"/>
<accession>A0ABR2F2X0</accession>
<feature type="chain" id="PRO_5046892617" evidence="1">
    <location>
        <begin position="18"/>
        <end position="82"/>
    </location>
</feature>
<gene>
    <name evidence="2" type="ORF">V6N12_007842</name>
</gene>
<reference evidence="2 3" key="1">
    <citation type="journal article" date="2024" name="G3 (Bethesda)">
        <title>Genome assembly of Hibiscus sabdariffa L. provides insights into metabolisms of medicinal natural products.</title>
        <authorList>
            <person name="Kim T."/>
        </authorList>
    </citation>
    <scope>NUCLEOTIDE SEQUENCE [LARGE SCALE GENOMIC DNA]</scope>
    <source>
        <strain evidence="2">TK-2024</strain>
        <tissue evidence="2">Old leaves</tissue>
    </source>
</reference>
<name>A0ABR2F2X0_9ROSI</name>
<evidence type="ECO:0000313" key="2">
    <source>
        <dbReference type="EMBL" id="KAK8569312.1"/>
    </source>
</evidence>
<feature type="signal peptide" evidence="1">
    <location>
        <begin position="1"/>
        <end position="17"/>
    </location>
</feature>
<evidence type="ECO:0000313" key="3">
    <source>
        <dbReference type="Proteomes" id="UP001472677"/>
    </source>
</evidence>
<keyword evidence="1" id="KW-0732">Signal</keyword>
<dbReference type="Proteomes" id="UP001472677">
    <property type="component" value="Unassembled WGS sequence"/>
</dbReference>